<feature type="transmembrane region" description="Helical" evidence="3">
    <location>
        <begin position="12"/>
        <end position="33"/>
    </location>
</feature>
<dbReference type="PANTHER" id="PTHR10366:SF812">
    <property type="entry name" value="VPS9 DOMAIN-CONTAINING PROTEIN"/>
    <property type="match status" value="1"/>
</dbReference>
<dbReference type="SUPFAM" id="SSF51735">
    <property type="entry name" value="NAD(P)-binding Rossmann-fold domains"/>
    <property type="match status" value="1"/>
</dbReference>
<dbReference type="CDD" id="cd05227">
    <property type="entry name" value="AR_SDR_e"/>
    <property type="match status" value="1"/>
</dbReference>
<protein>
    <submittedName>
        <fullName evidence="5">NAD-dependent epimerase/dehydratase</fullName>
    </submittedName>
</protein>
<comment type="caution">
    <text evidence="5">The sequence shown here is derived from an EMBL/GenBank/DDBJ whole genome shotgun (WGS) entry which is preliminary data.</text>
</comment>
<evidence type="ECO:0000259" key="4">
    <source>
        <dbReference type="Pfam" id="PF01370"/>
    </source>
</evidence>
<gene>
    <name evidence="5" type="ORF">OAory_01038800</name>
</gene>
<dbReference type="EMBL" id="MKZY01000006">
    <property type="protein sequence ID" value="OOO07380.1"/>
    <property type="molecule type" value="Genomic_DNA"/>
</dbReference>
<sequence length="339" mass="37754">MSLPHHSTPLILITGATGFIGSQVVLVSLRAGYQVRLVIRKPEQEAVLRARYPNYNDQIEISIITDITVRDAFKPALTGVDYVFHLASPMPGRGSDLQADYIDPAVKGTESVLFSALAFPQIRKVIIVSSVLALVPPTALQQKEVFVKDNTNEIIPIDLPTIIPEGPHGHGLKYSASKICAHQATRDFLARQNPHFTIITLHPTFVLGESLIQETPEGIDGINALFWNSLRSEKPTMPNVWVDVRDVAEAHLQALKTEIPSGTEFLLSTPAASWEEVRELVRRKFPFVGCKLEGPIEGGWTVDTRTAERMLGMNWRRQDEIVEAMLEQQLRLREVEASL</sequence>
<dbReference type="InterPro" id="IPR050425">
    <property type="entry name" value="NAD(P)_dehydrat-like"/>
</dbReference>
<dbReference type="Gene3D" id="3.40.50.720">
    <property type="entry name" value="NAD(P)-binding Rossmann-like Domain"/>
    <property type="match status" value="1"/>
</dbReference>
<dbReference type="eggNOG" id="KOG1502">
    <property type="taxonomic scope" value="Eukaryota"/>
</dbReference>
<dbReference type="VEuPathDB" id="FungiDB:AO090010000071"/>
<evidence type="ECO:0000256" key="2">
    <source>
        <dbReference type="ARBA" id="ARBA00023445"/>
    </source>
</evidence>
<proteinExistence type="inferred from homology"/>
<reference evidence="5 6" key="1">
    <citation type="submission" date="2016-10" db="EMBL/GenBank/DDBJ databases">
        <title>Genome sequencing of Aspergillus oryzae BCC7051.</title>
        <authorList>
            <person name="Thammarongtham C."/>
            <person name="Vorapreeda T."/>
            <person name="Nookaew I."/>
            <person name="Srisuk T."/>
            <person name="Land M."/>
            <person name="Jeennor S."/>
            <person name="Laoteng K."/>
        </authorList>
    </citation>
    <scope>NUCLEOTIDE SEQUENCE [LARGE SCALE GENOMIC DNA]</scope>
    <source>
        <strain evidence="5 6">BCC7051</strain>
    </source>
</reference>
<dbReference type="OrthoDB" id="2735536at2759"/>
<name>A0A1S9DEB1_ASPOZ</name>
<evidence type="ECO:0000313" key="6">
    <source>
        <dbReference type="Proteomes" id="UP000190312"/>
    </source>
</evidence>
<dbReference type="Proteomes" id="UP000190312">
    <property type="component" value="Unassembled WGS sequence"/>
</dbReference>
<organism evidence="5 6">
    <name type="scientific">Aspergillus oryzae</name>
    <name type="common">Yellow koji mold</name>
    <dbReference type="NCBI Taxonomy" id="5062"/>
    <lineage>
        <taxon>Eukaryota</taxon>
        <taxon>Fungi</taxon>
        <taxon>Dikarya</taxon>
        <taxon>Ascomycota</taxon>
        <taxon>Pezizomycotina</taxon>
        <taxon>Eurotiomycetes</taxon>
        <taxon>Eurotiomycetidae</taxon>
        <taxon>Eurotiales</taxon>
        <taxon>Aspergillaceae</taxon>
        <taxon>Aspergillus</taxon>
        <taxon>Aspergillus subgen. Circumdati</taxon>
    </lineage>
</organism>
<dbReference type="InterPro" id="IPR001509">
    <property type="entry name" value="Epimerase_deHydtase"/>
</dbReference>
<dbReference type="Pfam" id="PF01370">
    <property type="entry name" value="Epimerase"/>
    <property type="match status" value="1"/>
</dbReference>
<dbReference type="GO" id="GO:0016616">
    <property type="term" value="F:oxidoreductase activity, acting on the CH-OH group of donors, NAD or NADP as acceptor"/>
    <property type="evidence" value="ECO:0007669"/>
    <property type="project" value="TreeGrafter"/>
</dbReference>
<accession>A0A1S9DEB1</accession>
<keyword evidence="3" id="KW-0812">Transmembrane</keyword>
<evidence type="ECO:0000256" key="3">
    <source>
        <dbReference type="SAM" id="Phobius"/>
    </source>
</evidence>
<evidence type="ECO:0000256" key="1">
    <source>
        <dbReference type="ARBA" id="ARBA00023002"/>
    </source>
</evidence>
<comment type="similarity">
    <text evidence="2">Belongs to the NAD(P)-dependent epimerase/dehydratase family. Dihydroflavonol-4-reductase subfamily.</text>
</comment>
<keyword evidence="3" id="KW-1133">Transmembrane helix</keyword>
<dbReference type="InterPro" id="IPR036291">
    <property type="entry name" value="NAD(P)-bd_dom_sf"/>
</dbReference>
<feature type="domain" description="NAD-dependent epimerase/dehydratase" evidence="4">
    <location>
        <begin position="11"/>
        <end position="260"/>
    </location>
</feature>
<dbReference type="PANTHER" id="PTHR10366">
    <property type="entry name" value="NAD DEPENDENT EPIMERASE/DEHYDRATASE"/>
    <property type="match status" value="1"/>
</dbReference>
<keyword evidence="3" id="KW-0472">Membrane</keyword>
<evidence type="ECO:0000313" key="5">
    <source>
        <dbReference type="EMBL" id="OOO07380.1"/>
    </source>
</evidence>
<dbReference type="AlphaFoldDB" id="A0A1S9DEB1"/>
<keyword evidence="1" id="KW-0560">Oxidoreductase</keyword>